<protein>
    <submittedName>
        <fullName evidence="2">PepSY-associated TM helix domain-containing protein</fullName>
    </submittedName>
</protein>
<comment type="caution">
    <text evidence="2">The sequence shown here is derived from an EMBL/GenBank/DDBJ whole genome shotgun (WGS) entry which is preliminary data.</text>
</comment>
<reference evidence="2" key="1">
    <citation type="submission" date="2020-04" db="EMBL/GenBank/DDBJ databases">
        <authorList>
            <person name="Zhang T."/>
        </authorList>
    </citation>
    <scope>NUCLEOTIDE SEQUENCE</scope>
    <source>
        <strain evidence="2">HKST-UBA01</strain>
    </source>
</reference>
<evidence type="ECO:0000313" key="3">
    <source>
        <dbReference type="Proteomes" id="UP000697710"/>
    </source>
</evidence>
<sequence>MGVFRKVCRWLHRELGYLTVGLTLVYAVSGLAVNHAHQWNANYQHTRSTSRIDPVGTGETPQVTEAVLAALDLGEPIKNTWRAAPDRLQVFVEDATLNVNLLTGEVVREGLVERPVLFELNFLHLNTPKGAWTVVADAYAGILIVLAISGIFLVRGRRGLAGRGGVLMALGFVLPLVYLLLVRS</sequence>
<dbReference type="Pfam" id="PF16357">
    <property type="entry name" value="PepSY_TM_like_2"/>
    <property type="match status" value="1"/>
</dbReference>
<dbReference type="AlphaFoldDB" id="A0A956RPZ1"/>
<keyword evidence="1" id="KW-0472">Membrane</keyword>
<keyword evidence="1" id="KW-1133">Transmembrane helix</keyword>
<dbReference type="PANTHER" id="PTHR40115">
    <property type="entry name" value="INNER MEMBRANE PROTEIN WITH PEPSY TM HELIX"/>
    <property type="match status" value="1"/>
</dbReference>
<dbReference type="PANTHER" id="PTHR40115:SF1">
    <property type="entry name" value="INNER MEMBRANE PROTEIN WITH PEPSY TM HELIX"/>
    <property type="match status" value="1"/>
</dbReference>
<reference evidence="2" key="2">
    <citation type="journal article" date="2021" name="Microbiome">
        <title>Successional dynamics and alternative stable states in a saline activated sludge microbial community over 9 years.</title>
        <authorList>
            <person name="Wang Y."/>
            <person name="Ye J."/>
            <person name="Ju F."/>
            <person name="Liu L."/>
            <person name="Boyd J.A."/>
            <person name="Deng Y."/>
            <person name="Parks D.H."/>
            <person name="Jiang X."/>
            <person name="Yin X."/>
            <person name="Woodcroft B.J."/>
            <person name="Tyson G.W."/>
            <person name="Hugenholtz P."/>
            <person name="Polz M.F."/>
            <person name="Zhang T."/>
        </authorList>
    </citation>
    <scope>NUCLEOTIDE SEQUENCE</scope>
    <source>
        <strain evidence="2">HKST-UBA01</strain>
    </source>
</reference>
<proteinExistence type="predicted"/>
<accession>A0A956RPZ1</accession>
<organism evidence="2 3">
    <name type="scientific">Eiseniibacteriota bacterium</name>
    <dbReference type="NCBI Taxonomy" id="2212470"/>
    <lineage>
        <taxon>Bacteria</taxon>
        <taxon>Candidatus Eiseniibacteriota</taxon>
    </lineage>
</organism>
<feature type="transmembrane region" description="Helical" evidence="1">
    <location>
        <begin position="130"/>
        <end position="153"/>
    </location>
</feature>
<dbReference type="Proteomes" id="UP000697710">
    <property type="component" value="Unassembled WGS sequence"/>
</dbReference>
<gene>
    <name evidence="2" type="ORF">KC729_16005</name>
</gene>
<dbReference type="EMBL" id="JAGQHR010000603">
    <property type="protein sequence ID" value="MCA9729191.1"/>
    <property type="molecule type" value="Genomic_DNA"/>
</dbReference>
<evidence type="ECO:0000256" key="1">
    <source>
        <dbReference type="SAM" id="Phobius"/>
    </source>
</evidence>
<feature type="transmembrane region" description="Helical" evidence="1">
    <location>
        <begin position="15"/>
        <end position="33"/>
    </location>
</feature>
<dbReference type="InterPro" id="IPR032307">
    <property type="entry name" value="PepSY_TM-like_2"/>
</dbReference>
<keyword evidence="1" id="KW-0812">Transmembrane</keyword>
<name>A0A956RPZ1_UNCEI</name>
<evidence type="ECO:0000313" key="2">
    <source>
        <dbReference type="EMBL" id="MCA9729191.1"/>
    </source>
</evidence>
<feature type="transmembrane region" description="Helical" evidence="1">
    <location>
        <begin position="160"/>
        <end position="181"/>
    </location>
</feature>